<feature type="transmembrane region" description="Helical" evidence="6">
    <location>
        <begin position="236"/>
        <end position="255"/>
    </location>
</feature>
<feature type="domain" description="Major facilitator superfamily (MFS) profile" evidence="7">
    <location>
        <begin position="4"/>
        <end position="380"/>
    </location>
</feature>
<comment type="caution">
    <text evidence="8">The sequence shown here is derived from an EMBL/GenBank/DDBJ whole genome shotgun (WGS) entry which is preliminary data.</text>
</comment>
<dbReference type="InterPro" id="IPR011701">
    <property type="entry name" value="MFS"/>
</dbReference>
<dbReference type="Proteomes" id="UP001597369">
    <property type="component" value="Unassembled WGS sequence"/>
</dbReference>
<dbReference type="PANTHER" id="PTHR43124:SF6">
    <property type="entry name" value="TRANSPORTER ARAJ-RELATED"/>
    <property type="match status" value="1"/>
</dbReference>
<keyword evidence="9" id="KW-1185">Reference proteome</keyword>
<dbReference type="SUPFAM" id="SSF103473">
    <property type="entry name" value="MFS general substrate transporter"/>
    <property type="match status" value="1"/>
</dbReference>
<dbReference type="InterPro" id="IPR036259">
    <property type="entry name" value="MFS_trans_sf"/>
</dbReference>
<dbReference type="InterPro" id="IPR050189">
    <property type="entry name" value="MFS_Efflux_Transporters"/>
</dbReference>
<feature type="transmembrane region" description="Helical" evidence="6">
    <location>
        <begin position="156"/>
        <end position="178"/>
    </location>
</feature>
<feature type="transmembrane region" description="Helical" evidence="6">
    <location>
        <begin position="5"/>
        <end position="26"/>
    </location>
</feature>
<reference evidence="9" key="1">
    <citation type="journal article" date="2019" name="Int. J. Syst. Evol. Microbiol.">
        <title>The Global Catalogue of Microorganisms (GCM) 10K type strain sequencing project: providing services to taxonomists for standard genome sequencing and annotation.</title>
        <authorList>
            <consortium name="The Broad Institute Genomics Platform"/>
            <consortium name="The Broad Institute Genome Sequencing Center for Infectious Disease"/>
            <person name="Wu L."/>
            <person name="Ma J."/>
        </authorList>
    </citation>
    <scope>NUCLEOTIDE SEQUENCE [LARGE SCALE GENOMIC DNA]</scope>
    <source>
        <strain evidence="9">JCM 16545</strain>
    </source>
</reference>
<feature type="transmembrane region" description="Helical" evidence="6">
    <location>
        <begin position="46"/>
        <end position="63"/>
    </location>
</feature>
<dbReference type="InterPro" id="IPR020846">
    <property type="entry name" value="MFS_dom"/>
</dbReference>
<evidence type="ECO:0000256" key="6">
    <source>
        <dbReference type="SAM" id="Phobius"/>
    </source>
</evidence>
<keyword evidence="2" id="KW-1003">Cell membrane</keyword>
<evidence type="ECO:0000256" key="1">
    <source>
        <dbReference type="ARBA" id="ARBA00004651"/>
    </source>
</evidence>
<protein>
    <submittedName>
        <fullName evidence="8">MFS transporter</fullName>
    </submittedName>
</protein>
<dbReference type="RefSeq" id="WP_229958257.1">
    <property type="nucleotide sequence ID" value="NZ_JAJJWI010000002.1"/>
</dbReference>
<sequence length="392" mass="40892">MKSKLLPLTMGGFGLGMTEFVIMGILPDVANTLHVTIPSAGHLISAYALGVVFGAPLLVALASKIPPKRTLVGLMVLFVIGNALSVFAPGYELMLLTRFISGLPHGAFFGVGAVVAARLADPGKEAQAVSIMFAGLTIANIIGVPLGTYIGHNFSWRITFAIIVVVGILAVLSLKHWLPEIPASKESSLKREVKVFTRAEPWLIFVISILGNGGFFAWFSYIAPLFTEVAGFSSNAVTWLMVIAGVGMAVGNLIGGRLADKFSPLKATCWLLLMMAAALISIIFTAEYKGATLLMTFITGAIAFSMASPVQMLMIHAAKGSEMLAASVSQCGFNLGNAIGAYLGGVPIAAGLGFTSPEWVGAALVIGAFLFSLAIVGTNRGKATKPAPAVMS</sequence>
<evidence type="ECO:0000256" key="5">
    <source>
        <dbReference type="ARBA" id="ARBA00023136"/>
    </source>
</evidence>
<evidence type="ECO:0000313" key="9">
    <source>
        <dbReference type="Proteomes" id="UP001597369"/>
    </source>
</evidence>
<dbReference type="EMBL" id="JBHUHV010000037">
    <property type="protein sequence ID" value="MFD2067477.1"/>
    <property type="molecule type" value="Genomic_DNA"/>
</dbReference>
<feature type="transmembrane region" description="Helical" evidence="6">
    <location>
        <begin position="359"/>
        <end position="376"/>
    </location>
</feature>
<keyword evidence="4 6" id="KW-1133">Transmembrane helix</keyword>
<name>A0ABW4WXY8_9BACT</name>
<feature type="transmembrane region" description="Helical" evidence="6">
    <location>
        <begin position="267"/>
        <end position="286"/>
    </location>
</feature>
<evidence type="ECO:0000313" key="8">
    <source>
        <dbReference type="EMBL" id="MFD2067477.1"/>
    </source>
</evidence>
<dbReference type="Gene3D" id="1.20.1250.20">
    <property type="entry name" value="MFS general substrate transporter like domains"/>
    <property type="match status" value="2"/>
</dbReference>
<dbReference type="CDD" id="cd17324">
    <property type="entry name" value="MFS_NepI_like"/>
    <property type="match status" value="1"/>
</dbReference>
<dbReference type="InterPro" id="IPR001958">
    <property type="entry name" value="Tet-R_TetA/multi-R_MdtG-like"/>
</dbReference>
<feature type="transmembrane region" description="Helical" evidence="6">
    <location>
        <begin position="199"/>
        <end position="224"/>
    </location>
</feature>
<dbReference type="PANTHER" id="PTHR43124">
    <property type="entry name" value="PURINE EFFLUX PUMP PBUE"/>
    <property type="match status" value="1"/>
</dbReference>
<feature type="transmembrane region" description="Helical" evidence="6">
    <location>
        <begin position="292"/>
        <end position="314"/>
    </location>
</feature>
<feature type="transmembrane region" description="Helical" evidence="6">
    <location>
        <begin position="70"/>
        <end position="89"/>
    </location>
</feature>
<evidence type="ECO:0000256" key="4">
    <source>
        <dbReference type="ARBA" id="ARBA00022989"/>
    </source>
</evidence>
<dbReference type="Pfam" id="PF07690">
    <property type="entry name" value="MFS_1"/>
    <property type="match status" value="1"/>
</dbReference>
<feature type="transmembrane region" description="Helical" evidence="6">
    <location>
        <begin position="95"/>
        <end position="117"/>
    </location>
</feature>
<gene>
    <name evidence="8" type="ORF">ACFSKU_11330</name>
</gene>
<accession>A0ABW4WXY8</accession>
<evidence type="ECO:0000256" key="3">
    <source>
        <dbReference type="ARBA" id="ARBA00022692"/>
    </source>
</evidence>
<dbReference type="PROSITE" id="PS50850">
    <property type="entry name" value="MFS"/>
    <property type="match status" value="1"/>
</dbReference>
<keyword evidence="5 6" id="KW-0472">Membrane</keyword>
<dbReference type="PRINTS" id="PR01035">
    <property type="entry name" value="TCRTETA"/>
</dbReference>
<feature type="transmembrane region" description="Helical" evidence="6">
    <location>
        <begin position="335"/>
        <end position="353"/>
    </location>
</feature>
<organism evidence="8 9">
    <name type="scientific">Pontibacter silvestris</name>
    <dbReference type="NCBI Taxonomy" id="2305183"/>
    <lineage>
        <taxon>Bacteria</taxon>
        <taxon>Pseudomonadati</taxon>
        <taxon>Bacteroidota</taxon>
        <taxon>Cytophagia</taxon>
        <taxon>Cytophagales</taxon>
        <taxon>Hymenobacteraceae</taxon>
        <taxon>Pontibacter</taxon>
    </lineage>
</organism>
<evidence type="ECO:0000259" key="7">
    <source>
        <dbReference type="PROSITE" id="PS50850"/>
    </source>
</evidence>
<proteinExistence type="predicted"/>
<feature type="transmembrane region" description="Helical" evidence="6">
    <location>
        <begin position="129"/>
        <end position="150"/>
    </location>
</feature>
<evidence type="ECO:0000256" key="2">
    <source>
        <dbReference type="ARBA" id="ARBA00022475"/>
    </source>
</evidence>
<keyword evidence="3 6" id="KW-0812">Transmembrane</keyword>
<comment type="subcellular location">
    <subcellularLocation>
        <location evidence="1">Cell membrane</location>
        <topology evidence="1">Multi-pass membrane protein</topology>
    </subcellularLocation>
</comment>